<reference evidence="2 3" key="1">
    <citation type="submission" date="2021-01" db="EMBL/GenBank/DDBJ databases">
        <title>Draft genome sequence of Micromonospora sp. strain STR1s_6.</title>
        <authorList>
            <person name="Karlyshev A."/>
            <person name="Jawad R."/>
        </authorList>
    </citation>
    <scope>NUCLEOTIDE SEQUENCE [LARGE SCALE GENOMIC DNA]</scope>
    <source>
        <strain evidence="2 3">STR1S-6</strain>
    </source>
</reference>
<dbReference type="EMBL" id="JAEVHL010000085">
    <property type="protein sequence ID" value="MBM0277114.1"/>
    <property type="molecule type" value="Genomic_DNA"/>
</dbReference>
<evidence type="ECO:0000256" key="1">
    <source>
        <dbReference type="SAM" id="Phobius"/>
    </source>
</evidence>
<sequence length="82" mass="9152">MADPRDDLSAIVDEVRRVTTLPAAQTLRQRSDRRRRRRIAVGAAGLAVVAVVAGSTLVRVRADVETPDVGRRASSHRRWPRR</sequence>
<organism evidence="2 3">
    <name type="scientific">Micromonospora tarensis</name>
    <dbReference type="NCBI Taxonomy" id="2806100"/>
    <lineage>
        <taxon>Bacteria</taxon>
        <taxon>Bacillati</taxon>
        <taxon>Actinomycetota</taxon>
        <taxon>Actinomycetes</taxon>
        <taxon>Micromonosporales</taxon>
        <taxon>Micromonosporaceae</taxon>
        <taxon>Micromonospora</taxon>
    </lineage>
</organism>
<gene>
    <name evidence="2" type="ORF">JM949_17795</name>
</gene>
<dbReference type="RefSeq" id="WP_203149557.1">
    <property type="nucleotide sequence ID" value="NZ_JAEVHL010000085.1"/>
</dbReference>
<proteinExistence type="predicted"/>
<dbReference type="Proteomes" id="UP000622245">
    <property type="component" value="Unassembled WGS sequence"/>
</dbReference>
<accession>A0ABS1YI57</accession>
<keyword evidence="3" id="KW-1185">Reference proteome</keyword>
<evidence type="ECO:0008006" key="4">
    <source>
        <dbReference type="Google" id="ProtNLM"/>
    </source>
</evidence>
<comment type="caution">
    <text evidence="2">The sequence shown here is derived from an EMBL/GenBank/DDBJ whole genome shotgun (WGS) entry which is preliminary data.</text>
</comment>
<keyword evidence="1" id="KW-1133">Transmembrane helix</keyword>
<name>A0ABS1YI57_9ACTN</name>
<evidence type="ECO:0000313" key="2">
    <source>
        <dbReference type="EMBL" id="MBM0277114.1"/>
    </source>
</evidence>
<protein>
    <recommendedName>
        <fullName evidence="4">DUF3618 domain-containing protein</fullName>
    </recommendedName>
</protein>
<feature type="transmembrane region" description="Helical" evidence="1">
    <location>
        <begin position="39"/>
        <end position="58"/>
    </location>
</feature>
<keyword evidence="1" id="KW-0812">Transmembrane</keyword>
<evidence type="ECO:0000313" key="3">
    <source>
        <dbReference type="Proteomes" id="UP000622245"/>
    </source>
</evidence>
<keyword evidence="1" id="KW-0472">Membrane</keyword>